<evidence type="ECO:0000313" key="1">
    <source>
        <dbReference type="EMBL" id="VFU38335.1"/>
    </source>
</evidence>
<protein>
    <submittedName>
        <fullName evidence="1">Uncharacterized protein</fullName>
    </submittedName>
</protein>
<proteinExistence type="predicted"/>
<sequence length="117" mass="13220">MKMTMIMVEMKNPWMKVSNLCHKNWPIFSIHMKKIAKFAEVEKQNEALLASSPHKGRTSSASLSPPPFPLLILLRLRQHSHGFRPPFPCKQAHCGLIDHGESGYVLLVPSPVNPWPA</sequence>
<name>A0A6N2LCM4_SALVM</name>
<dbReference type="EMBL" id="CAADRP010001391">
    <property type="protein sequence ID" value="VFU38335.1"/>
    <property type="molecule type" value="Genomic_DNA"/>
</dbReference>
<reference evidence="1" key="1">
    <citation type="submission" date="2019-03" db="EMBL/GenBank/DDBJ databases">
        <authorList>
            <person name="Mank J."/>
            <person name="Almeida P."/>
        </authorList>
    </citation>
    <scope>NUCLEOTIDE SEQUENCE</scope>
    <source>
        <strain evidence="1">78183</strain>
    </source>
</reference>
<organism evidence="1">
    <name type="scientific">Salix viminalis</name>
    <name type="common">Common osier</name>
    <name type="synonym">Basket willow</name>
    <dbReference type="NCBI Taxonomy" id="40686"/>
    <lineage>
        <taxon>Eukaryota</taxon>
        <taxon>Viridiplantae</taxon>
        <taxon>Streptophyta</taxon>
        <taxon>Embryophyta</taxon>
        <taxon>Tracheophyta</taxon>
        <taxon>Spermatophyta</taxon>
        <taxon>Magnoliopsida</taxon>
        <taxon>eudicotyledons</taxon>
        <taxon>Gunneridae</taxon>
        <taxon>Pentapetalae</taxon>
        <taxon>rosids</taxon>
        <taxon>fabids</taxon>
        <taxon>Malpighiales</taxon>
        <taxon>Salicaceae</taxon>
        <taxon>Saliceae</taxon>
        <taxon>Salix</taxon>
    </lineage>
</organism>
<accession>A0A6N2LCM4</accession>
<dbReference type="AlphaFoldDB" id="A0A6N2LCM4"/>
<gene>
    <name evidence="1" type="ORF">SVIM_LOCUS208345</name>
</gene>